<feature type="transmembrane region" description="Helical" evidence="1">
    <location>
        <begin position="399"/>
        <end position="421"/>
    </location>
</feature>
<evidence type="ECO:0000313" key="2">
    <source>
        <dbReference type="EMBL" id="CDM70001.1"/>
    </source>
</evidence>
<proteinExistence type="predicted"/>
<keyword evidence="1" id="KW-0472">Membrane</keyword>
<feature type="transmembrane region" description="Helical" evidence="1">
    <location>
        <begin position="116"/>
        <end position="141"/>
    </location>
</feature>
<feature type="transmembrane region" description="Helical" evidence="1">
    <location>
        <begin position="72"/>
        <end position="95"/>
    </location>
</feature>
<accession>W6RZD0</accession>
<dbReference type="STRING" id="1216932.CM240_2884"/>
<dbReference type="PATRIC" id="fig|1216932.3.peg.2847"/>
<dbReference type="eggNOG" id="COG2898">
    <property type="taxonomic scope" value="Bacteria"/>
</dbReference>
<feature type="transmembrane region" description="Helical" evidence="1">
    <location>
        <begin position="244"/>
        <end position="267"/>
    </location>
</feature>
<dbReference type="HOGENOM" id="CLU_031634_1_0_9"/>
<name>W6RZD0_9CLOT</name>
<keyword evidence="1" id="KW-1133">Transmembrane helix</keyword>
<feature type="transmembrane region" description="Helical" evidence="1">
    <location>
        <begin position="186"/>
        <end position="205"/>
    </location>
</feature>
<keyword evidence="3" id="KW-1185">Reference proteome</keyword>
<dbReference type="KEGG" id="clt:CM240_2884"/>
<evidence type="ECO:0000313" key="3">
    <source>
        <dbReference type="Proteomes" id="UP000019426"/>
    </source>
</evidence>
<feature type="transmembrane region" description="Helical" evidence="1">
    <location>
        <begin position="427"/>
        <end position="449"/>
    </location>
</feature>
<feature type="transmembrane region" description="Helical" evidence="1">
    <location>
        <begin position="469"/>
        <end position="492"/>
    </location>
</feature>
<keyword evidence="1" id="KW-0812">Transmembrane</keyword>
<gene>
    <name evidence="2" type="ORF">CM240_2884</name>
</gene>
<dbReference type="RefSeq" id="WP_044040174.1">
    <property type="nucleotide sequence ID" value="NZ_HG917869.1"/>
</dbReference>
<dbReference type="OrthoDB" id="138672at2"/>
<feature type="transmembrane region" description="Helical" evidence="1">
    <location>
        <begin position="498"/>
        <end position="516"/>
    </location>
</feature>
<evidence type="ECO:0000256" key="1">
    <source>
        <dbReference type="SAM" id="Phobius"/>
    </source>
</evidence>
<organism evidence="2 3">
    <name type="scientific">Clostridium bornimense</name>
    <dbReference type="NCBI Taxonomy" id="1216932"/>
    <lineage>
        <taxon>Bacteria</taxon>
        <taxon>Bacillati</taxon>
        <taxon>Bacillota</taxon>
        <taxon>Clostridia</taxon>
        <taxon>Eubacteriales</taxon>
        <taxon>Clostridiaceae</taxon>
        <taxon>Clostridium</taxon>
    </lineage>
</organism>
<feature type="transmembrane region" description="Helical" evidence="1">
    <location>
        <begin position="312"/>
        <end position="335"/>
    </location>
</feature>
<dbReference type="AlphaFoldDB" id="W6RZD0"/>
<dbReference type="Proteomes" id="UP000019426">
    <property type="component" value="Chromosome M2/40_rep2"/>
</dbReference>
<feature type="transmembrane region" description="Helical" evidence="1">
    <location>
        <begin position="35"/>
        <end position="60"/>
    </location>
</feature>
<dbReference type="EMBL" id="HG917869">
    <property type="protein sequence ID" value="CDM70001.1"/>
    <property type="molecule type" value="Genomic_DNA"/>
</dbReference>
<protein>
    <submittedName>
        <fullName evidence="2">Uncharacterized protein</fullName>
    </submittedName>
</protein>
<sequence length="530" mass="58973">MFKDCIRLLSVQLLDFFNFNELRYTKDKKRRNNGILLGVTFIILAVVLIGFCASSAYSLAILQLTELIPASILANTSIIILVFTIFKASGVLFGTKDYDMLMSFPIRRSTIIASRFLSMYIGNLVFTLLTMLPSVVVYIIFANPSPIFYLYIFISIVAIPLIPMTIASTIGVLITAVSARIKHKNIVSVLLSIALIIAVFGLSFFTKNSEPQQIRDISKIMSEQINQVYPVASIFTKAIVYSDFIAFVKFIGISLGVFIVFIAIVAWKYSWIMTALQSHRTKSNYILKEALTSSPLKALYKKEIRRYFSSSIYVMNTGIGYIMLLVASIALLILGKDRIAEILQLPNVSDIIGQFEPLVIAAMISITSTTVCSISLEGKQWWIPLTMPVPTKLIFDSKILVNLTLSIPTSIITSTIVALTIDFNMVGYILLYVTPIVYCIFAAVVGITINAKLPQFNWNNEVVVVKQSIATLVGMIIGGISFIAPIVIIVVFKGVNKQLIISIITGIIAGITMYLYKRNNRIDLRYIGER</sequence>
<feature type="transmembrane region" description="Helical" evidence="1">
    <location>
        <begin position="147"/>
        <end position="174"/>
    </location>
</feature>
<reference evidence="2 3" key="1">
    <citation type="submission" date="2013-11" db="EMBL/GenBank/DDBJ databases">
        <title>Complete genome sequence of Clostridum sp. M2/40.</title>
        <authorList>
            <person name="Wibberg D."/>
            <person name="Puehler A."/>
            <person name="Schlueter A."/>
        </authorList>
    </citation>
    <scope>NUCLEOTIDE SEQUENCE [LARGE SCALE GENOMIC DNA]</scope>
    <source>
        <strain evidence="3">M2/40</strain>
    </source>
</reference>